<protein>
    <recommendedName>
        <fullName evidence="1">Homing endonuclease LAGLIDADG domain-containing protein</fullName>
    </recommendedName>
</protein>
<dbReference type="SUPFAM" id="SSF55608">
    <property type="entry name" value="Homing endonucleases"/>
    <property type="match status" value="1"/>
</dbReference>
<sequence length="124" mass="14917">MKITKQYMAGFVDGEGYLNVGRKKDIRIKRGYTLRYRLYLTNQHKGILEQIQLQYGGRIREKKNQYKCYDLMIDTKEPLRKILKDIIPFLIIKKSKAQEIYNILTERKDQKQGKRLSEELIKKF</sequence>
<dbReference type="InterPro" id="IPR027434">
    <property type="entry name" value="Homing_endonucl"/>
</dbReference>
<comment type="caution">
    <text evidence="2">The sequence shown here is derived from an EMBL/GenBank/DDBJ whole genome shotgun (WGS) entry which is preliminary data.</text>
</comment>
<accession>A0A0F9DFQ2</accession>
<dbReference type="Pfam" id="PF00961">
    <property type="entry name" value="LAGLIDADG_1"/>
    <property type="match status" value="1"/>
</dbReference>
<name>A0A0F9DFQ2_9ZZZZ</name>
<dbReference type="InterPro" id="IPR004860">
    <property type="entry name" value="LAGLIDADG_dom"/>
</dbReference>
<feature type="domain" description="Homing endonuclease LAGLIDADG" evidence="1">
    <location>
        <begin position="8"/>
        <end position="90"/>
    </location>
</feature>
<dbReference type="EMBL" id="LAZR01031838">
    <property type="protein sequence ID" value="KKL52586.1"/>
    <property type="molecule type" value="Genomic_DNA"/>
</dbReference>
<proteinExistence type="predicted"/>
<evidence type="ECO:0000313" key="2">
    <source>
        <dbReference type="EMBL" id="KKL52586.1"/>
    </source>
</evidence>
<dbReference type="GO" id="GO:0004519">
    <property type="term" value="F:endonuclease activity"/>
    <property type="evidence" value="ECO:0007669"/>
    <property type="project" value="InterPro"/>
</dbReference>
<evidence type="ECO:0000259" key="1">
    <source>
        <dbReference type="Pfam" id="PF00961"/>
    </source>
</evidence>
<dbReference type="AlphaFoldDB" id="A0A0F9DFQ2"/>
<gene>
    <name evidence="2" type="ORF">LCGC14_2283940</name>
</gene>
<dbReference type="Gene3D" id="3.10.28.10">
    <property type="entry name" value="Homing endonucleases"/>
    <property type="match status" value="1"/>
</dbReference>
<organism evidence="2">
    <name type="scientific">marine sediment metagenome</name>
    <dbReference type="NCBI Taxonomy" id="412755"/>
    <lineage>
        <taxon>unclassified sequences</taxon>
        <taxon>metagenomes</taxon>
        <taxon>ecological metagenomes</taxon>
    </lineage>
</organism>
<reference evidence="2" key="1">
    <citation type="journal article" date="2015" name="Nature">
        <title>Complex archaea that bridge the gap between prokaryotes and eukaryotes.</title>
        <authorList>
            <person name="Spang A."/>
            <person name="Saw J.H."/>
            <person name="Jorgensen S.L."/>
            <person name="Zaremba-Niedzwiedzka K."/>
            <person name="Martijn J."/>
            <person name="Lind A.E."/>
            <person name="van Eijk R."/>
            <person name="Schleper C."/>
            <person name="Guy L."/>
            <person name="Ettema T.J."/>
        </authorList>
    </citation>
    <scope>NUCLEOTIDE SEQUENCE</scope>
</reference>